<dbReference type="Proteomes" id="UP000749559">
    <property type="component" value="Unassembled WGS sequence"/>
</dbReference>
<evidence type="ECO:0000256" key="4">
    <source>
        <dbReference type="ARBA" id="ARBA00022723"/>
    </source>
</evidence>
<protein>
    <submittedName>
        <fullName evidence="8">Uncharacterized protein</fullName>
    </submittedName>
</protein>
<dbReference type="GO" id="GO:0042806">
    <property type="term" value="F:fucose binding"/>
    <property type="evidence" value="ECO:0007669"/>
    <property type="project" value="UniProtKB-ARBA"/>
</dbReference>
<dbReference type="GO" id="GO:0046872">
    <property type="term" value="F:metal ion binding"/>
    <property type="evidence" value="ECO:0007669"/>
    <property type="project" value="UniProtKB-KW"/>
</dbReference>
<organism evidence="8 9">
    <name type="scientific">Owenia fusiformis</name>
    <name type="common">Polychaete worm</name>
    <dbReference type="NCBI Taxonomy" id="6347"/>
    <lineage>
        <taxon>Eukaryota</taxon>
        <taxon>Metazoa</taxon>
        <taxon>Spiralia</taxon>
        <taxon>Lophotrochozoa</taxon>
        <taxon>Annelida</taxon>
        <taxon>Polychaeta</taxon>
        <taxon>Sedentaria</taxon>
        <taxon>Canalipalpata</taxon>
        <taxon>Sabellida</taxon>
        <taxon>Oweniida</taxon>
        <taxon>Oweniidae</taxon>
        <taxon>Owenia</taxon>
    </lineage>
</organism>
<dbReference type="GO" id="GO:0010185">
    <property type="term" value="P:regulation of cellular defense response"/>
    <property type="evidence" value="ECO:0007669"/>
    <property type="project" value="UniProtKB-ARBA"/>
</dbReference>
<evidence type="ECO:0000256" key="5">
    <source>
        <dbReference type="ARBA" id="ARBA00022734"/>
    </source>
</evidence>
<evidence type="ECO:0000256" key="3">
    <source>
        <dbReference type="ARBA" id="ARBA00011233"/>
    </source>
</evidence>
<dbReference type="InterPro" id="IPR051941">
    <property type="entry name" value="BG_Antigen-Binding_Lectin"/>
</dbReference>
<dbReference type="GO" id="GO:0001868">
    <property type="term" value="P:regulation of complement activation, lectin pathway"/>
    <property type="evidence" value="ECO:0007669"/>
    <property type="project" value="UniProtKB-ARBA"/>
</dbReference>
<proteinExistence type="inferred from homology"/>
<evidence type="ECO:0000313" key="9">
    <source>
        <dbReference type="Proteomes" id="UP000749559"/>
    </source>
</evidence>
<dbReference type="InterPro" id="IPR006585">
    <property type="entry name" value="FTP1"/>
</dbReference>
<dbReference type="InterPro" id="IPR008979">
    <property type="entry name" value="Galactose-bd-like_sf"/>
</dbReference>
<keyword evidence="6" id="KW-0106">Calcium</keyword>
<dbReference type="Gene3D" id="2.60.120.260">
    <property type="entry name" value="Galactose-binding domain-like"/>
    <property type="match status" value="1"/>
</dbReference>
<dbReference type="SMART" id="SM00607">
    <property type="entry name" value="FTP"/>
    <property type="match status" value="1"/>
</dbReference>
<accession>A0A8J1UCI9</accession>
<name>A0A8J1UCI9_OWEFU</name>
<dbReference type="OrthoDB" id="6158912at2759"/>
<comment type="caution">
    <text evidence="8">The sequence shown here is derived from an EMBL/GenBank/DDBJ whole genome shotgun (WGS) entry which is preliminary data.</text>
</comment>
<reference evidence="8" key="1">
    <citation type="submission" date="2022-03" db="EMBL/GenBank/DDBJ databases">
        <authorList>
            <person name="Martin C."/>
        </authorList>
    </citation>
    <scope>NUCLEOTIDE SEQUENCE</scope>
</reference>
<keyword evidence="5" id="KW-0430">Lectin</keyword>
<dbReference type="PROSITE" id="PS50022">
    <property type="entry name" value="FA58C_3"/>
    <property type="match status" value="1"/>
</dbReference>
<comment type="similarity">
    <text evidence="2">Belongs to the fucolectin family.</text>
</comment>
<dbReference type="Pfam" id="PF22633">
    <property type="entry name" value="F5_F8_type_C_2"/>
    <property type="match status" value="1"/>
</dbReference>
<gene>
    <name evidence="8" type="ORF">OFUS_LOCUS7950</name>
</gene>
<evidence type="ECO:0000256" key="2">
    <source>
        <dbReference type="ARBA" id="ARBA00010147"/>
    </source>
</evidence>
<evidence type="ECO:0000256" key="7">
    <source>
        <dbReference type="ARBA" id="ARBA00023157"/>
    </source>
</evidence>
<dbReference type="EMBL" id="CAIIXF020000004">
    <property type="protein sequence ID" value="CAH1781366.1"/>
    <property type="molecule type" value="Genomic_DNA"/>
</dbReference>
<dbReference type="SUPFAM" id="SSF49785">
    <property type="entry name" value="Galactose-binding domain-like"/>
    <property type="match status" value="1"/>
</dbReference>
<sequence>LDSKINGLVWVLYNLFHFFSDKSETFNNYTNIAVNKPTYQFGPGLSGKAVDGNTDGSWYGGSCFAAVGNTNERPWWIVDLGKSYKVHRIVIWNRLDCCGDRLHDFAIDIGCEFDGVNADSPSWSRAYFHSGTPGSNPTTISFPQPPVGRFIKITNAVENNSADPSDDTLTMCELQVYAGNADCQCENGI</sequence>
<keyword evidence="4" id="KW-0479">Metal-binding</keyword>
<comment type="function">
    <text evidence="1">Acts as a defensive agent. Recognizes blood group fucosylated oligosaccharides including A, B, H and Lewis B-type antigens. Does not recognize Lewis A antigen and has low affinity for monovalent haptens.</text>
</comment>
<evidence type="ECO:0000313" key="8">
    <source>
        <dbReference type="EMBL" id="CAH1781366.1"/>
    </source>
</evidence>
<evidence type="ECO:0000256" key="6">
    <source>
        <dbReference type="ARBA" id="ARBA00022837"/>
    </source>
</evidence>
<comment type="subunit">
    <text evidence="3">Homotrimer.</text>
</comment>
<dbReference type="PANTHER" id="PTHR45713:SF6">
    <property type="entry name" value="F5_8 TYPE C DOMAIN-CONTAINING PROTEIN"/>
    <property type="match status" value="1"/>
</dbReference>
<keyword evidence="9" id="KW-1185">Reference proteome</keyword>
<feature type="non-terminal residue" evidence="8">
    <location>
        <position position="189"/>
    </location>
</feature>
<dbReference type="InterPro" id="IPR000421">
    <property type="entry name" value="FA58C"/>
</dbReference>
<keyword evidence="7" id="KW-1015">Disulfide bond</keyword>
<evidence type="ECO:0000256" key="1">
    <source>
        <dbReference type="ARBA" id="ARBA00002219"/>
    </source>
</evidence>
<dbReference type="AlphaFoldDB" id="A0A8J1UCI9"/>
<dbReference type="PANTHER" id="PTHR45713">
    <property type="entry name" value="FTP DOMAIN-CONTAINING PROTEIN"/>
    <property type="match status" value="1"/>
</dbReference>